<proteinExistence type="predicted"/>
<dbReference type="EMBL" id="JFAX01000009">
    <property type="protein sequence ID" value="EXI67609.1"/>
    <property type="molecule type" value="Genomic_DNA"/>
</dbReference>
<evidence type="ECO:0000313" key="3">
    <source>
        <dbReference type="Proteomes" id="UP000020218"/>
    </source>
</evidence>
<evidence type="ECO:0000313" key="2">
    <source>
        <dbReference type="EMBL" id="EXI67609.1"/>
    </source>
</evidence>
<keyword evidence="1" id="KW-0812">Transmembrane</keyword>
<keyword evidence="3" id="KW-1185">Reference proteome</keyword>
<dbReference type="PATRIC" id="fig|1454001.3.peg.1870"/>
<protein>
    <submittedName>
        <fullName evidence="2">Uncharacterized protein</fullName>
    </submittedName>
</protein>
<dbReference type="Proteomes" id="UP000020218">
    <property type="component" value="Unassembled WGS sequence"/>
</dbReference>
<dbReference type="STRING" id="1454001.AW08_01871"/>
<accession>A0A011PMQ6</accession>
<keyword evidence="1" id="KW-0472">Membrane</keyword>
<keyword evidence="1" id="KW-1133">Transmembrane helix</keyword>
<feature type="transmembrane region" description="Helical" evidence="1">
    <location>
        <begin position="42"/>
        <end position="61"/>
    </location>
</feature>
<reference evidence="2" key="1">
    <citation type="submission" date="2014-02" db="EMBL/GenBank/DDBJ databases">
        <title>Expanding our view of genomic diversity in Candidatus Accumulibacter clades.</title>
        <authorList>
            <person name="Skennerton C.T."/>
            <person name="Barr J.J."/>
            <person name="Slater F.R."/>
            <person name="Bond P.L."/>
            <person name="Tyson G.W."/>
        </authorList>
    </citation>
    <scope>NUCLEOTIDE SEQUENCE [LARGE SCALE GENOMIC DNA]</scope>
</reference>
<evidence type="ECO:0000256" key="1">
    <source>
        <dbReference type="SAM" id="Phobius"/>
    </source>
</evidence>
<organism evidence="2 3">
    <name type="scientific">Candidatus Accumulibacter adjunctus</name>
    <dbReference type="NCBI Taxonomy" id="1454001"/>
    <lineage>
        <taxon>Bacteria</taxon>
        <taxon>Pseudomonadati</taxon>
        <taxon>Pseudomonadota</taxon>
        <taxon>Betaproteobacteria</taxon>
        <taxon>Candidatus Accumulibacter</taxon>
    </lineage>
</organism>
<comment type="caution">
    <text evidence="2">The sequence shown here is derived from an EMBL/GenBank/DDBJ whole genome shotgun (WGS) entry which is preliminary data.</text>
</comment>
<gene>
    <name evidence="2" type="ORF">AW08_01871</name>
</gene>
<sequence>MQRRILGRDRLVAAFLAGCVLFNYPLLAVFDRPSEVFDIPLIFAYIFLAWVLVIALMAWAIEARSG</sequence>
<feature type="transmembrane region" description="Helical" evidence="1">
    <location>
        <begin position="12"/>
        <end position="30"/>
    </location>
</feature>
<dbReference type="AlphaFoldDB" id="A0A011PMQ6"/>
<name>A0A011PMQ6_9PROT</name>